<dbReference type="EMBL" id="KN822011">
    <property type="protein sequence ID" value="KIM67780.1"/>
    <property type="molecule type" value="Genomic_DNA"/>
</dbReference>
<feature type="compositionally biased region" description="Polar residues" evidence="1">
    <location>
        <begin position="129"/>
        <end position="138"/>
    </location>
</feature>
<feature type="region of interest" description="Disordered" evidence="1">
    <location>
        <begin position="676"/>
        <end position="709"/>
    </location>
</feature>
<keyword evidence="3" id="KW-1185">Reference proteome</keyword>
<feature type="compositionally biased region" description="Low complexity" evidence="1">
    <location>
        <begin position="688"/>
        <end position="708"/>
    </location>
</feature>
<feature type="compositionally biased region" description="Low complexity" evidence="1">
    <location>
        <begin position="221"/>
        <end position="231"/>
    </location>
</feature>
<feature type="compositionally biased region" description="Pro residues" evidence="1">
    <location>
        <begin position="100"/>
        <end position="111"/>
    </location>
</feature>
<feature type="region of interest" description="Disordered" evidence="1">
    <location>
        <begin position="301"/>
        <end position="363"/>
    </location>
</feature>
<feature type="compositionally biased region" description="Polar residues" evidence="1">
    <location>
        <begin position="585"/>
        <end position="596"/>
    </location>
</feature>
<gene>
    <name evidence="2" type="ORF">SCLCIDRAFT_1069673</name>
</gene>
<feature type="region of interest" description="Disordered" evidence="1">
    <location>
        <begin position="473"/>
        <end position="554"/>
    </location>
</feature>
<protein>
    <submittedName>
        <fullName evidence="2">Uncharacterized protein</fullName>
    </submittedName>
</protein>
<feature type="compositionally biased region" description="Low complexity" evidence="1">
    <location>
        <begin position="24"/>
        <end position="56"/>
    </location>
</feature>
<feature type="compositionally biased region" description="Low complexity" evidence="1">
    <location>
        <begin position="81"/>
        <end position="99"/>
    </location>
</feature>
<dbReference type="AlphaFoldDB" id="A0A0C3E4Q3"/>
<dbReference type="OrthoDB" id="431557at2759"/>
<dbReference type="InParanoid" id="A0A0C3E4Q3"/>
<evidence type="ECO:0000256" key="1">
    <source>
        <dbReference type="SAM" id="MobiDB-lite"/>
    </source>
</evidence>
<sequence length="1016" mass="108569">MNKNPFVPQPTYNPPQPPLPPGPAAAQPDYSAYWAAAAAAQQQQQAQQPTTAYGTAWTAPQPPRPPPEQSALYANYGYGGQTLHWQQRQQHQQPYQSAPPMAPPPPPPQAQPQPQYNPYHASAGFQAYIPQTPQPVMSQPTYQQPPQAMAPPQPYFPQQPPQQPRPSHGIHHTPPQHLPPAKRQRFDGPGGNQPRQSGPPPQPQFQPPPPPPNHSGVSMYGQGQNQQGANQIPLGGSRGGMNNRGGAAGGGRGKGPVGGRGGMGGQRGRGNVFMGGGAGRGGGQQGSLRGHGSRGGFGKQDFHSRRGGSFNAGHHQGNMGGGNFRGRSHGQGRSGRQDGPGAHIGNRDASMGSIPSGGKKDENRRTLTDFKIVGLEMPDLGWTWGVLPAVVKAEEKEVAAALIDPPISSIKQDSLEADSSASTENTEPTPTPKGEGGLVESADSAAVGVKAESSSVMNTAVIVQPPSRIRIYFHTPVSPDDSHPIPHNSSLPPGATPMDSRKGKRKKLEDDDVDAEEGRERPPLPRGSQMSDSASNEIDGTGRASAAPSVAETASDGDWLMAAIAEAEADVTDVDAHGDDEDQLCVSQVEDSQAVVTETKALDAEPSVADDGHGDSQFPSDRGELRPLQTFPSFTSTILDDVQDGGLFSQEDEAASQPGGDTQPTLENDKTIAQDNDQEHLPEPPASPTSNTLLSTSSSSTYGDSTHLATTITPKNARVPSANRLSISYAAGTKRLVIDAEVVQYLRVYRAEGRIEVCINLEKEGGDEIIGVLIEGLSEAAKSYSPFPMVSDASMTDETIPPFWNNPLPSKATLIVYLDTDRPLSEPKWVKSGDVQEWLKSIFGRMFWVTGDAADGWEKKIEVTDPDPAPTIWTVLDGWAINSPVGVQTERQRFLKTHMTEVDNLLEILLRLVRGERATPFSQSTPAISAPSISGPLLTALTQSTGHGAQQTHVSLAVLAIFYMALDYAQRANGEKGKSEAEERVGEIIRCLPSHLIYKSLDGIFKEWRADKKGTR</sequence>
<reference evidence="2 3" key="1">
    <citation type="submission" date="2014-04" db="EMBL/GenBank/DDBJ databases">
        <authorList>
            <consortium name="DOE Joint Genome Institute"/>
            <person name="Kuo A."/>
            <person name="Kohler A."/>
            <person name="Nagy L.G."/>
            <person name="Floudas D."/>
            <person name="Copeland A."/>
            <person name="Barry K.W."/>
            <person name="Cichocki N."/>
            <person name="Veneault-Fourrey C."/>
            <person name="LaButti K."/>
            <person name="Lindquist E.A."/>
            <person name="Lipzen A."/>
            <person name="Lundell T."/>
            <person name="Morin E."/>
            <person name="Murat C."/>
            <person name="Sun H."/>
            <person name="Tunlid A."/>
            <person name="Henrissat B."/>
            <person name="Grigoriev I.V."/>
            <person name="Hibbett D.S."/>
            <person name="Martin F."/>
            <person name="Nordberg H.P."/>
            <person name="Cantor M.N."/>
            <person name="Hua S.X."/>
        </authorList>
    </citation>
    <scope>NUCLEOTIDE SEQUENCE [LARGE SCALE GENOMIC DNA]</scope>
    <source>
        <strain evidence="2 3">Foug A</strain>
    </source>
</reference>
<feature type="compositionally biased region" description="Pro residues" evidence="1">
    <location>
        <begin position="148"/>
        <end position="164"/>
    </location>
</feature>
<reference evidence="3" key="2">
    <citation type="submission" date="2015-01" db="EMBL/GenBank/DDBJ databases">
        <title>Evolutionary Origins and Diversification of the Mycorrhizal Mutualists.</title>
        <authorList>
            <consortium name="DOE Joint Genome Institute"/>
            <consortium name="Mycorrhizal Genomics Consortium"/>
            <person name="Kohler A."/>
            <person name="Kuo A."/>
            <person name="Nagy L.G."/>
            <person name="Floudas D."/>
            <person name="Copeland A."/>
            <person name="Barry K.W."/>
            <person name="Cichocki N."/>
            <person name="Veneault-Fourrey C."/>
            <person name="LaButti K."/>
            <person name="Lindquist E.A."/>
            <person name="Lipzen A."/>
            <person name="Lundell T."/>
            <person name="Morin E."/>
            <person name="Murat C."/>
            <person name="Riley R."/>
            <person name="Ohm R."/>
            <person name="Sun H."/>
            <person name="Tunlid A."/>
            <person name="Henrissat B."/>
            <person name="Grigoriev I.V."/>
            <person name="Hibbett D.S."/>
            <person name="Martin F."/>
        </authorList>
    </citation>
    <scope>NUCLEOTIDE SEQUENCE [LARGE SCALE GENOMIC DNA]</scope>
    <source>
        <strain evidence="3">Foug A</strain>
    </source>
</reference>
<feature type="region of interest" description="Disordered" evidence="1">
    <location>
        <begin position="1"/>
        <end position="270"/>
    </location>
</feature>
<dbReference type="STRING" id="1036808.A0A0C3E4Q3"/>
<dbReference type="Proteomes" id="UP000053989">
    <property type="component" value="Unassembled WGS sequence"/>
</dbReference>
<accession>A0A0C3E4Q3</accession>
<dbReference type="HOGENOM" id="CLU_004702_0_0_1"/>
<feature type="compositionally biased region" description="Pro residues" evidence="1">
    <location>
        <begin position="197"/>
        <end position="213"/>
    </location>
</feature>
<feature type="compositionally biased region" description="Pro residues" evidence="1">
    <location>
        <begin position="7"/>
        <end position="23"/>
    </location>
</feature>
<name>A0A0C3E4Q3_9AGAM</name>
<proteinExistence type="predicted"/>
<feature type="region of interest" description="Disordered" evidence="1">
    <location>
        <begin position="411"/>
        <end position="454"/>
    </location>
</feature>
<feature type="compositionally biased region" description="Polar residues" evidence="1">
    <location>
        <begin position="411"/>
        <end position="428"/>
    </location>
</feature>
<evidence type="ECO:0000313" key="3">
    <source>
        <dbReference type="Proteomes" id="UP000053989"/>
    </source>
</evidence>
<organism evidence="2 3">
    <name type="scientific">Scleroderma citrinum Foug A</name>
    <dbReference type="NCBI Taxonomy" id="1036808"/>
    <lineage>
        <taxon>Eukaryota</taxon>
        <taxon>Fungi</taxon>
        <taxon>Dikarya</taxon>
        <taxon>Basidiomycota</taxon>
        <taxon>Agaricomycotina</taxon>
        <taxon>Agaricomycetes</taxon>
        <taxon>Agaricomycetidae</taxon>
        <taxon>Boletales</taxon>
        <taxon>Sclerodermatineae</taxon>
        <taxon>Sclerodermataceae</taxon>
        <taxon>Scleroderma</taxon>
    </lineage>
</organism>
<feature type="compositionally biased region" description="Gly residues" evidence="1">
    <location>
        <begin position="236"/>
        <end position="270"/>
    </location>
</feature>
<evidence type="ECO:0000313" key="2">
    <source>
        <dbReference type="EMBL" id="KIM67780.1"/>
    </source>
</evidence>
<feature type="compositionally biased region" description="Polar residues" evidence="1">
    <location>
        <begin position="528"/>
        <end position="538"/>
    </location>
</feature>
<feature type="compositionally biased region" description="Acidic residues" evidence="1">
    <location>
        <begin position="571"/>
        <end position="583"/>
    </location>
</feature>
<feature type="region of interest" description="Disordered" evidence="1">
    <location>
        <begin position="571"/>
        <end position="628"/>
    </location>
</feature>